<protein>
    <submittedName>
        <fullName evidence="1">Uncharacterized protein</fullName>
    </submittedName>
</protein>
<gene>
    <name evidence="1" type="ORF">AB4Y32_18365</name>
</gene>
<organism evidence="1 2">
    <name type="scientific">Paraburkholderia phymatum</name>
    <dbReference type="NCBI Taxonomy" id="148447"/>
    <lineage>
        <taxon>Bacteria</taxon>
        <taxon>Pseudomonadati</taxon>
        <taxon>Pseudomonadota</taxon>
        <taxon>Betaproteobacteria</taxon>
        <taxon>Burkholderiales</taxon>
        <taxon>Burkholderiaceae</taxon>
        <taxon>Paraburkholderia</taxon>
    </lineage>
</organism>
<proteinExistence type="predicted"/>
<name>A0ACC6U2E0_9BURK</name>
<sequence length="42" mass="4601">MTDNARSRAWFRVAVVYFAAAVALGIVMARMPLAASRDCADR</sequence>
<reference evidence="1" key="1">
    <citation type="submission" date="2024-07" db="EMBL/GenBank/DDBJ databases">
        <title>A survey of Mimosa microsymbionts across Brazilian biomes reveals a high diversity of Paraburkholderia nodulating endemic species, but also that Cupriavidus is common as a symbiont of widespread species.</title>
        <authorList>
            <person name="Rouws L."/>
            <person name="Barauna A."/>
            <person name="Beukes C."/>
            <person name="Rouws J.R.C."/>
            <person name="De Faria S.M."/>
            <person name="Gross E."/>
            <person name="Bueno Dos Reis Junior F."/>
            <person name="Simon M.F."/>
            <person name="Maluk M."/>
            <person name="Odee D.W."/>
            <person name="Kenicer G."/>
            <person name="Young J.P.W."/>
            <person name="Reis V.M."/>
            <person name="Zilli J."/>
            <person name="James E.K."/>
        </authorList>
    </citation>
    <scope>NUCLEOTIDE SEQUENCE</scope>
    <source>
        <strain evidence="1">EG181B</strain>
    </source>
</reference>
<keyword evidence="2" id="KW-1185">Reference proteome</keyword>
<comment type="caution">
    <text evidence="1">The sequence shown here is derived from an EMBL/GenBank/DDBJ whole genome shotgun (WGS) entry which is preliminary data.</text>
</comment>
<dbReference type="EMBL" id="JBFRCH010000009">
    <property type="protein sequence ID" value="MEX3933742.1"/>
    <property type="molecule type" value="Genomic_DNA"/>
</dbReference>
<evidence type="ECO:0000313" key="1">
    <source>
        <dbReference type="EMBL" id="MEX3933742.1"/>
    </source>
</evidence>
<evidence type="ECO:0000313" key="2">
    <source>
        <dbReference type="Proteomes" id="UP001558850"/>
    </source>
</evidence>
<accession>A0ACC6U2E0</accession>
<dbReference type="Proteomes" id="UP001558850">
    <property type="component" value="Unassembled WGS sequence"/>
</dbReference>